<organism evidence="1 2">
    <name type="scientific">Fusarium acutatum</name>
    <dbReference type="NCBI Taxonomy" id="78861"/>
    <lineage>
        <taxon>Eukaryota</taxon>
        <taxon>Fungi</taxon>
        <taxon>Dikarya</taxon>
        <taxon>Ascomycota</taxon>
        <taxon>Pezizomycotina</taxon>
        <taxon>Sordariomycetes</taxon>
        <taxon>Hypocreomycetidae</taxon>
        <taxon>Hypocreales</taxon>
        <taxon>Nectriaceae</taxon>
        <taxon>Fusarium</taxon>
        <taxon>Fusarium fujikuroi species complex</taxon>
    </lineage>
</organism>
<sequence>MMPPPFDGLVASLGFATDTPYSSFETEIPLLRGPNGTYKWPIYNEEEARLTEMLGVDFKKFDIGGTLVMQPPLHCEQCGKRSGFDDFVHEALTEGIHSTDFILRILHGLGAISFSWSPVCTRVNNTDPNTVKGEVALFGWSVGMGWAYGVRERDQDTIHLMDEKANAMKADEAGVPRPTFIERDPRKVMENGVEDSNPHQPQKEVLNIINHAKLVDDIEKSAKKA</sequence>
<dbReference type="EMBL" id="JAADJF010000172">
    <property type="protein sequence ID" value="KAF4435533.1"/>
    <property type="molecule type" value="Genomic_DNA"/>
</dbReference>
<accession>A0A8H4JRN6</accession>
<reference evidence="1 2" key="1">
    <citation type="submission" date="2020-01" db="EMBL/GenBank/DDBJ databases">
        <title>Identification and distribution of gene clusters putatively required for synthesis of sphingolipid metabolism inhibitors in phylogenetically diverse species of the filamentous fungus Fusarium.</title>
        <authorList>
            <person name="Kim H.-S."/>
            <person name="Busman M."/>
            <person name="Brown D.W."/>
            <person name="Divon H."/>
            <person name="Uhlig S."/>
            <person name="Proctor R.H."/>
        </authorList>
    </citation>
    <scope>NUCLEOTIDE SEQUENCE [LARGE SCALE GENOMIC DNA]</scope>
    <source>
        <strain evidence="1 2">NRRL 13308</strain>
    </source>
</reference>
<dbReference type="OrthoDB" id="5271370at2759"/>
<gene>
    <name evidence="1" type="ORF">FACUT_7112</name>
</gene>
<dbReference type="Proteomes" id="UP000536711">
    <property type="component" value="Unassembled WGS sequence"/>
</dbReference>
<name>A0A8H4JRN6_9HYPO</name>
<comment type="caution">
    <text evidence="1">The sequence shown here is derived from an EMBL/GenBank/DDBJ whole genome shotgun (WGS) entry which is preliminary data.</text>
</comment>
<protein>
    <submittedName>
        <fullName evidence="1">RBP-like protein</fullName>
    </submittedName>
</protein>
<evidence type="ECO:0000313" key="1">
    <source>
        <dbReference type="EMBL" id="KAF4435533.1"/>
    </source>
</evidence>
<proteinExistence type="predicted"/>
<dbReference type="AlphaFoldDB" id="A0A8H4JRN6"/>
<keyword evidence="2" id="KW-1185">Reference proteome</keyword>
<evidence type="ECO:0000313" key="2">
    <source>
        <dbReference type="Proteomes" id="UP000536711"/>
    </source>
</evidence>